<comment type="catalytic activity">
    <reaction evidence="1 10">
        <text>a fatty acyl-[ACP] + phosphate = an acyl phosphate + holo-[ACP]</text>
        <dbReference type="Rhea" id="RHEA:42292"/>
        <dbReference type="Rhea" id="RHEA-COMP:9685"/>
        <dbReference type="Rhea" id="RHEA-COMP:14125"/>
        <dbReference type="ChEBI" id="CHEBI:43474"/>
        <dbReference type="ChEBI" id="CHEBI:59918"/>
        <dbReference type="ChEBI" id="CHEBI:64479"/>
        <dbReference type="ChEBI" id="CHEBI:138651"/>
        <dbReference type="EC" id="2.3.1.274"/>
    </reaction>
</comment>
<proteinExistence type="inferred from homology"/>
<evidence type="ECO:0000313" key="11">
    <source>
        <dbReference type="EMBL" id="ATZ18607.1"/>
    </source>
</evidence>
<gene>
    <name evidence="10 11" type="primary">plsX</name>
    <name evidence="11" type="ORF">ESOMN_v1c02230</name>
</gene>
<dbReference type="AlphaFoldDB" id="A0A2K8NXU0"/>
<keyword evidence="5 10" id="KW-0443">Lipid metabolism</keyword>
<evidence type="ECO:0000256" key="9">
    <source>
        <dbReference type="ARBA" id="ARBA00046608"/>
    </source>
</evidence>
<evidence type="ECO:0000256" key="10">
    <source>
        <dbReference type="HAMAP-Rule" id="MF_00019"/>
    </source>
</evidence>
<dbReference type="PANTHER" id="PTHR30100:SF1">
    <property type="entry name" value="PHOSPHATE ACYLTRANSFERASE"/>
    <property type="match status" value="1"/>
</dbReference>
<sequence>MYKIAFDVMGSDHGSKVAIQAASEFLKDKNDLVIIFVGDKAEIESAIKEFNISENKYEILATTETIDMNGSILDVRRKKDASMVKALELVKNKKVDGMLTAGSSAAFLGGSHFIIGEFDGVSRPAFMPTWPTIKNNTTLFLDAGANLENTSQDLHTYAQLATIYAKTILNIKKPKVGLLNVGIEESKGKDLQKETYKLLKEDKSINFFGNIESREMISGEVDIIVTDGFSGNIALKSMEGSLKNMMSVISKSMKKNLFRKLRAVLLLKAFKEVAETFDYKNHAGAILLGVDGIVFKSHGSSDVKSFRATLRMTYAAITGDVLTKMKKELTK</sequence>
<keyword evidence="11" id="KW-0012">Acyltransferase</keyword>
<evidence type="ECO:0000313" key="12">
    <source>
        <dbReference type="Proteomes" id="UP000232230"/>
    </source>
</evidence>
<keyword evidence="2 10" id="KW-0963">Cytoplasm</keyword>
<dbReference type="EC" id="2.3.1.274" evidence="8 10"/>
<dbReference type="InterPro" id="IPR012281">
    <property type="entry name" value="Phospholipid_synth_PlsX-like"/>
</dbReference>
<evidence type="ECO:0000256" key="6">
    <source>
        <dbReference type="ARBA" id="ARBA00023209"/>
    </source>
</evidence>
<reference evidence="11 12" key="1">
    <citation type="submission" date="2017-11" db="EMBL/GenBank/DDBJ databases">
        <title>Genome sequence of Entomoplasma somnilux PYAN-1 (ATCC 49194).</title>
        <authorList>
            <person name="Lo W.-S."/>
            <person name="Gasparich G.E."/>
            <person name="Kuo C.-H."/>
        </authorList>
    </citation>
    <scope>NUCLEOTIDE SEQUENCE [LARGE SCALE GENOMIC DNA]</scope>
    <source>
        <strain evidence="11 12">PYAN-1</strain>
    </source>
</reference>
<accession>A0A2K8NXU0</accession>
<dbReference type="HAMAP" id="MF_00019">
    <property type="entry name" value="PlsX"/>
    <property type="match status" value="1"/>
</dbReference>
<keyword evidence="6 10" id="KW-0594">Phospholipid biosynthesis</keyword>
<keyword evidence="7 10" id="KW-1208">Phospholipid metabolism</keyword>
<dbReference type="KEGG" id="esx:ESOMN_v1c02230"/>
<keyword evidence="4 10" id="KW-0808">Transferase</keyword>
<protein>
    <recommendedName>
        <fullName evidence="8 10">Phosphate acyltransferase</fullName>
        <ecNumber evidence="8 10">2.3.1.274</ecNumber>
    </recommendedName>
    <alternativeName>
        <fullName evidence="10">Acyl-ACP phosphotransacylase</fullName>
    </alternativeName>
    <alternativeName>
        <fullName evidence="10">Acyl-[acyl-carrier-protein]--phosphate acyltransferase</fullName>
    </alternativeName>
    <alternativeName>
        <fullName evidence="10">Phosphate-acyl-ACP acyltransferase</fullName>
    </alternativeName>
</protein>
<dbReference type="GO" id="GO:0006633">
    <property type="term" value="P:fatty acid biosynthetic process"/>
    <property type="evidence" value="ECO:0007669"/>
    <property type="project" value="UniProtKB-UniRule"/>
</dbReference>
<dbReference type="Pfam" id="PF02504">
    <property type="entry name" value="FA_synthesis"/>
    <property type="match status" value="1"/>
</dbReference>
<dbReference type="EMBL" id="CP024965">
    <property type="protein sequence ID" value="ATZ18607.1"/>
    <property type="molecule type" value="Genomic_DNA"/>
</dbReference>
<name>A0A2K8NXU0_9MOLU</name>
<evidence type="ECO:0000256" key="3">
    <source>
        <dbReference type="ARBA" id="ARBA00022516"/>
    </source>
</evidence>
<evidence type="ECO:0000256" key="2">
    <source>
        <dbReference type="ARBA" id="ARBA00022490"/>
    </source>
</evidence>
<dbReference type="Proteomes" id="UP000232230">
    <property type="component" value="Chromosome"/>
</dbReference>
<comment type="pathway">
    <text evidence="10">Lipid metabolism; phospholipid metabolism.</text>
</comment>
<comment type="subcellular location">
    <subcellularLocation>
        <location evidence="10">Cytoplasm</location>
    </subcellularLocation>
    <text evidence="10">Associated with the membrane possibly through PlsY.</text>
</comment>
<dbReference type="GO" id="GO:0005737">
    <property type="term" value="C:cytoplasm"/>
    <property type="evidence" value="ECO:0007669"/>
    <property type="project" value="UniProtKB-SubCell"/>
</dbReference>
<dbReference type="Gene3D" id="3.40.718.10">
    <property type="entry name" value="Isopropylmalate Dehydrogenase"/>
    <property type="match status" value="1"/>
</dbReference>
<keyword evidence="12" id="KW-1185">Reference proteome</keyword>
<evidence type="ECO:0000256" key="8">
    <source>
        <dbReference type="ARBA" id="ARBA00024069"/>
    </source>
</evidence>
<dbReference type="RefSeq" id="WP_024863707.1">
    <property type="nucleotide sequence ID" value="NZ_CP024965.1"/>
</dbReference>
<comment type="similarity">
    <text evidence="10">Belongs to the PlsX family.</text>
</comment>
<dbReference type="GO" id="GO:0043811">
    <property type="term" value="F:phosphate:acyl-[acyl carrier protein] acyltransferase activity"/>
    <property type="evidence" value="ECO:0007669"/>
    <property type="project" value="UniProtKB-UniRule"/>
</dbReference>
<comment type="function">
    <text evidence="10">Catalyzes the reversible formation of acyl-phosphate (acyl-PO(4)) from acyl-[acyl-carrier-protein] (acyl-ACP). This enzyme utilizes acyl-ACP as fatty acyl donor, but not acyl-CoA.</text>
</comment>
<keyword evidence="3 10" id="KW-0444">Lipid biosynthesis</keyword>
<evidence type="ECO:0000256" key="1">
    <source>
        <dbReference type="ARBA" id="ARBA00001232"/>
    </source>
</evidence>
<evidence type="ECO:0000256" key="4">
    <source>
        <dbReference type="ARBA" id="ARBA00022679"/>
    </source>
</evidence>
<organism evidence="11 12">
    <name type="scientific">Williamsoniiplasma somnilux</name>
    <dbReference type="NCBI Taxonomy" id="215578"/>
    <lineage>
        <taxon>Bacteria</taxon>
        <taxon>Bacillati</taxon>
        <taxon>Mycoplasmatota</taxon>
        <taxon>Mollicutes</taxon>
        <taxon>Entomoplasmatales</taxon>
        <taxon>Williamsoniiplasma</taxon>
    </lineage>
</organism>
<comment type="subunit">
    <text evidence="9 10">Homodimer. Probably interacts with PlsY.</text>
</comment>
<dbReference type="SUPFAM" id="SSF53659">
    <property type="entry name" value="Isocitrate/Isopropylmalate dehydrogenase-like"/>
    <property type="match status" value="1"/>
</dbReference>
<dbReference type="PANTHER" id="PTHR30100">
    <property type="entry name" value="FATTY ACID/PHOSPHOLIPID SYNTHESIS PROTEIN PLSX"/>
    <property type="match status" value="1"/>
</dbReference>
<dbReference type="UniPathway" id="UPA00085"/>
<dbReference type="NCBIfam" id="TIGR00182">
    <property type="entry name" value="plsX"/>
    <property type="match status" value="1"/>
</dbReference>
<evidence type="ECO:0000256" key="7">
    <source>
        <dbReference type="ARBA" id="ARBA00023264"/>
    </source>
</evidence>
<evidence type="ECO:0000256" key="5">
    <source>
        <dbReference type="ARBA" id="ARBA00023098"/>
    </source>
</evidence>
<dbReference type="PIRSF" id="PIRSF002465">
    <property type="entry name" value="Phsphlp_syn_PlsX"/>
    <property type="match status" value="1"/>
</dbReference>
<dbReference type="GO" id="GO:0008654">
    <property type="term" value="P:phospholipid biosynthetic process"/>
    <property type="evidence" value="ECO:0007669"/>
    <property type="project" value="UniProtKB-KW"/>
</dbReference>
<dbReference type="InterPro" id="IPR003664">
    <property type="entry name" value="FA_synthesis"/>
</dbReference>